<evidence type="ECO:0000256" key="1">
    <source>
        <dbReference type="SAM" id="Phobius"/>
    </source>
</evidence>
<dbReference type="AlphaFoldDB" id="A0A484LL43"/>
<gene>
    <name evidence="2" type="ORF">CCAM_LOCUS18951</name>
</gene>
<name>A0A484LL43_9ASTE</name>
<organism evidence="2 3">
    <name type="scientific">Cuscuta campestris</name>
    <dbReference type="NCBI Taxonomy" id="132261"/>
    <lineage>
        <taxon>Eukaryota</taxon>
        <taxon>Viridiplantae</taxon>
        <taxon>Streptophyta</taxon>
        <taxon>Embryophyta</taxon>
        <taxon>Tracheophyta</taxon>
        <taxon>Spermatophyta</taxon>
        <taxon>Magnoliopsida</taxon>
        <taxon>eudicotyledons</taxon>
        <taxon>Gunneridae</taxon>
        <taxon>Pentapetalae</taxon>
        <taxon>asterids</taxon>
        <taxon>lamiids</taxon>
        <taxon>Solanales</taxon>
        <taxon>Convolvulaceae</taxon>
        <taxon>Cuscuteae</taxon>
        <taxon>Cuscuta</taxon>
        <taxon>Cuscuta subgen. Grammica</taxon>
        <taxon>Cuscuta sect. Cleistogrammica</taxon>
    </lineage>
</organism>
<dbReference type="Proteomes" id="UP000595140">
    <property type="component" value="Unassembled WGS sequence"/>
</dbReference>
<accession>A0A484LL43</accession>
<keyword evidence="1" id="KW-0812">Transmembrane</keyword>
<protein>
    <submittedName>
        <fullName evidence="2">Uncharacterized protein</fullName>
    </submittedName>
</protein>
<proteinExistence type="predicted"/>
<keyword evidence="3" id="KW-1185">Reference proteome</keyword>
<feature type="transmembrane region" description="Helical" evidence="1">
    <location>
        <begin position="21"/>
        <end position="39"/>
    </location>
</feature>
<keyword evidence="1" id="KW-1133">Transmembrane helix</keyword>
<sequence>MTVRQSIEVSDRQMKACRKPILHWIGHMIIISALRGFPICSWSSQASLTSSLKYHQWMGMNSTSWRIRRLWSLQQLCGQPDLLRDATDRKKLFSPSTGLA</sequence>
<evidence type="ECO:0000313" key="3">
    <source>
        <dbReference type="Proteomes" id="UP000595140"/>
    </source>
</evidence>
<keyword evidence="1" id="KW-0472">Membrane</keyword>
<dbReference type="EMBL" id="OOIL02001634">
    <property type="protein sequence ID" value="VFQ77175.1"/>
    <property type="molecule type" value="Genomic_DNA"/>
</dbReference>
<evidence type="ECO:0000313" key="2">
    <source>
        <dbReference type="EMBL" id="VFQ77175.1"/>
    </source>
</evidence>
<reference evidence="2 3" key="1">
    <citation type="submission" date="2018-04" db="EMBL/GenBank/DDBJ databases">
        <authorList>
            <person name="Vogel A."/>
        </authorList>
    </citation>
    <scope>NUCLEOTIDE SEQUENCE [LARGE SCALE GENOMIC DNA]</scope>
</reference>